<dbReference type="EMBL" id="CP024847">
    <property type="protein sequence ID" value="AUR53111.1"/>
    <property type="molecule type" value="Genomic_DNA"/>
</dbReference>
<evidence type="ECO:0000256" key="1">
    <source>
        <dbReference type="SAM" id="SignalP"/>
    </source>
</evidence>
<name>A0A2I7N9K1_9NEIS</name>
<organism evidence="2 3">
    <name type="scientific">Aquella oligotrophica</name>
    <dbReference type="NCBI Taxonomy" id="2067065"/>
    <lineage>
        <taxon>Bacteria</taxon>
        <taxon>Pseudomonadati</taxon>
        <taxon>Pseudomonadota</taxon>
        <taxon>Betaproteobacteria</taxon>
        <taxon>Neisseriales</taxon>
        <taxon>Neisseriaceae</taxon>
        <taxon>Aquella</taxon>
    </lineage>
</organism>
<dbReference type="AlphaFoldDB" id="A0A2I7N9K1"/>
<dbReference type="Pfam" id="PF00353">
    <property type="entry name" value="HemolysinCabind"/>
    <property type="match status" value="1"/>
</dbReference>
<feature type="chain" id="PRO_5014455568" evidence="1">
    <location>
        <begin position="22"/>
        <end position="509"/>
    </location>
</feature>
<evidence type="ECO:0000313" key="2">
    <source>
        <dbReference type="EMBL" id="AUR53111.1"/>
    </source>
</evidence>
<dbReference type="PROSITE" id="PS51257">
    <property type="entry name" value="PROKAR_LIPOPROTEIN"/>
    <property type="match status" value="1"/>
</dbReference>
<protein>
    <submittedName>
        <fullName evidence="2">Uncharacterized protein</fullName>
    </submittedName>
</protein>
<dbReference type="SUPFAM" id="SSF51120">
    <property type="entry name" value="beta-Roll"/>
    <property type="match status" value="1"/>
</dbReference>
<reference evidence="3" key="1">
    <citation type="submission" date="2017-11" db="EMBL/GenBank/DDBJ databases">
        <authorList>
            <person name="Chan K.G."/>
            <person name="Lee L.S."/>
        </authorList>
    </citation>
    <scope>NUCLEOTIDE SEQUENCE [LARGE SCALE GENOMIC DNA]</scope>
    <source>
        <strain evidence="3">DSM 100970</strain>
    </source>
</reference>
<dbReference type="RefSeq" id="WP_102952397.1">
    <property type="nucleotide sequence ID" value="NZ_CP024847.1"/>
</dbReference>
<keyword evidence="1" id="KW-0732">Signal</keyword>
<proteinExistence type="predicted"/>
<evidence type="ECO:0000313" key="3">
    <source>
        <dbReference type="Proteomes" id="UP000236655"/>
    </source>
</evidence>
<keyword evidence="3" id="KW-1185">Reference proteome</keyword>
<dbReference type="Gene3D" id="2.150.10.10">
    <property type="entry name" value="Serralysin-like metalloprotease, C-terminal"/>
    <property type="match status" value="1"/>
</dbReference>
<dbReference type="InterPro" id="IPR001343">
    <property type="entry name" value="Hemolysn_Ca-bd"/>
</dbReference>
<dbReference type="InterPro" id="IPR011049">
    <property type="entry name" value="Serralysin-like_metalloprot_C"/>
</dbReference>
<dbReference type="Proteomes" id="UP000236655">
    <property type="component" value="Chromosome"/>
</dbReference>
<sequence length="509" mass="54817">MKNSFKTVLVFSGFFSIALLSSCSSGTSSNSDATLSFSVEPASNSTPTGTQNYITPAIKVSILDSNGAVESTANVPVTLSIANQPNVSQPMGEIYTGTLIGNVTVSAVNGIATFESLSVTQPGNGYTLLASAEGYKSAISTPFNVNSSIVIAESAGYKSTLDSSGYEVAYIGDIGSNYQGNVYVYIDYGSNPITTDEEFNNFNCGESWIRNTPRNATFDYANTLGSPMAAPGPLTPYTDCQGHTWGLIVINQSYNWPFESVAYPTPVPVNGWQAGQTGNYVPPGEVKYSNINKNQFYLFTQNNQAGEAILRHFITDTWGNIYIMKSTNLADTTPEEITRAFESAVLPIGFKKTSIYLAQDLYSMPAYNYYGNESYPSSLFMDFRDSADNAYSMVYWSGNGNSIPQQVQPTGVLPLFTTEKGGRLNGTDTDDQMWGSFGNDVFYPYSGNDIIDGGLGENTVVFALASSMYAISTSDGITTVSGPDGVKTLSNIQYLQFSDKVLVNSITSH</sequence>
<dbReference type="OrthoDB" id="480426at2"/>
<feature type="signal peptide" evidence="1">
    <location>
        <begin position="1"/>
        <end position="21"/>
    </location>
</feature>
<accession>A0A2I7N9K1</accession>
<dbReference type="GO" id="GO:0005509">
    <property type="term" value="F:calcium ion binding"/>
    <property type="evidence" value="ECO:0007669"/>
    <property type="project" value="InterPro"/>
</dbReference>
<gene>
    <name evidence="2" type="ORF">CUN60_12695</name>
</gene>
<dbReference type="KEGG" id="nba:CUN60_12695"/>